<keyword evidence="3" id="KW-1185">Reference proteome</keyword>
<proteinExistence type="predicted"/>
<sequence length="330" mass="36409">MWCTRGYRGKRRPGAEGRQASTAPVGGAGRQATHRGDSPRLPSKPANRRLRGLPTRLGIRRQPTGRPHDAWESAHTATRARSSSSGRSTRGRDASMIDVSCGAPRCSPAGWHGASTLRITGHGRSSAEDVHPQRWAHDVMTPQRRTNRGDTPTRRHPHNAAGPYGDAWSHAGRPAACSLERSEATSRGRRGSTFRRERGEAPSQRCGYVGTTCRLWMVSQHPPLRAQGNTLVGPPVGNHRHRDHRTVGRACCPWPPLRCNACPVHSQSLTSQVGIAYAAVTAASVLRDRAEFHDEPATRPGTRWRTRCARPNRWRRNTSGREHGRVGRDR</sequence>
<gene>
    <name evidence="2" type="ORF">FB559_3125</name>
</gene>
<dbReference type="AlphaFoldDB" id="A0A543CKA7"/>
<organism evidence="2 3">
    <name type="scientific">Actinoallomurus bryophytorum</name>
    <dbReference type="NCBI Taxonomy" id="1490222"/>
    <lineage>
        <taxon>Bacteria</taxon>
        <taxon>Bacillati</taxon>
        <taxon>Actinomycetota</taxon>
        <taxon>Actinomycetes</taxon>
        <taxon>Streptosporangiales</taxon>
        <taxon>Thermomonosporaceae</taxon>
        <taxon>Actinoallomurus</taxon>
    </lineage>
</organism>
<dbReference type="Proteomes" id="UP000316096">
    <property type="component" value="Unassembled WGS sequence"/>
</dbReference>
<feature type="region of interest" description="Disordered" evidence="1">
    <location>
        <begin position="1"/>
        <end position="93"/>
    </location>
</feature>
<evidence type="ECO:0000256" key="1">
    <source>
        <dbReference type="SAM" id="MobiDB-lite"/>
    </source>
</evidence>
<name>A0A543CKA7_9ACTN</name>
<feature type="region of interest" description="Disordered" evidence="1">
    <location>
        <begin position="143"/>
        <end position="199"/>
    </location>
</feature>
<comment type="caution">
    <text evidence="2">The sequence shown here is derived from an EMBL/GenBank/DDBJ whole genome shotgun (WGS) entry which is preliminary data.</text>
</comment>
<dbReference type="EMBL" id="VFOZ01000001">
    <property type="protein sequence ID" value="TQL97534.1"/>
    <property type="molecule type" value="Genomic_DNA"/>
</dbReference>
<protein>
    <submittedName>
        <fullName evidence="2">Uncharacterized protein</fullName>
    </submittedName>
</protein>
<evidence type="ECO:0000313" key="2">
    <source>
        <dbReference type="EMBL" id="TQL97534.1"/>
    </source>
</evidence>
<evidence type="ECO:0000313" key="3">
    <source>
        <dbReference type="Proteomes" id="UP000316096"/>
    </source>
</evidence>
<reference evidence="2 3" key="1">
    <citation type="submission" date="2019-06" db="EMBL/GenBank/DDBJ databases">
        <title>Sequencing the genomes of 1000 actinobacteria strains.</title>
        <authorList>
            <person name="Klenk H.-P."/>
        </authorList>
    </citation>
    <scope>NUCLEOTIDE SEQUENCE [LARGE SCALE GENOMIC DNA]</scope>
    <source>
        <strain evidence="2 3">DSM 102200</strain>
    </source>
</reference>
<accession>A0A543CKA7</accession>
<feature type="compositionally biased region" description="Low complexity" evidence="1">
    <location>
        <begin position="73"/>
        <end position="88"/>
    </location>
</feature>